<dbReference type="InterPro" id="IPR000836">
    <property type="entry name" value="PRTase_dom"/>
</dbReference>
<dbReference type="SUPFAM" id="SSF53271">
    <property type="entry name" value="PRTase-like"/>
    <property type="match status" value="1"/>
</dbReference>
<dbReference type="Gene3D" id="3.40.50.2020">
    <property type="match status" value="1"/>
</dbReference>
<accession>A0A1N7IXZ5</accession>
<evidence type="ECO:0000313" key="4">
    <source>
        <dbReference type="Proteomes" id="UP000185999"/>
    </source>
</evidence>
<proteinExistence type="predicted"/>
<evidence type="ECO:0000259" key="2">
    <source>
        <dbReference type="Pfam" id="PF15609"/>
    </source>
</evidence>
<dbReference type="CDD" id="cd06223">
    <property type="entry name" value="PRTases_typeI"/>
    <property type="match status" value="1"/>
</dbReference>
<keyword evidence="4" id="KW-1185">Reference proteome</keyword>
<dbReference type="STRING" id="619304.SAMN05421760_101297"/>
<dbReference type="EMBL" id="FTOE01000001">
    <property type="protein sequence ID" value="SIS41924.1"/>
    <property type="molecule type" value="Genomic_DNA"/>
</dbReference>
<dbReference type="PIRSF" id="PIRSF020967">
    <property type="entry name" value="UCP020967"/>
    <property type="match status" value="1"/>
</dbReference>
<dbReference type="InterPro" id="IPR011214">
    <property type="entry name" value="UCP020967"/>
</dbReference>
<gene>
    <name evidence="3" type="ORF">SAMN05421760_101297</name>
</gene>
<dbReference type="AlphaFoldDB" id="A0A1N7IXZ5"/>
<dbReference type="Pfam" id="PF12500">
    <property type="entry name" value="TRSP"/>
    <property type="match status" value="1"/>
</dbReference>
<dbReference type="InterPro" id="IPR029057">
    <property type="entry name" value="PRTase-like"/>
</dbReference>
<dbReference type="Pfam" id="PF15609">
    <property type="entry name" value="PRTase_2"/>
    <property type="match status" value="1"/>
</dbReference>
<feature type="domain" description="TRSP" evidence="1">
    <location>
        <begin position="272"/>
        <end position="352"/>
    </location>
</feature>
<feature type="domain" description="Orotate phosphoribosyltransferase-like" evidence="2">
    <location>
        <begin position="28"/>
        <end position="217"/>
    </location>
</feature>
<evidence type="ECO:0000259" key="1">
    <source>
        <dbReference type="Pfam" id="PF12500"/>
    </source>
</evidence>
<protein>
    <submittedName>
        <fullName evidence="3">TRSP domain C terminus to PRTase_2</fullName>
    </submittedName>
</protein>
<organism evidence="3 4">
    <name type="scientific">Neptunomonas antarctica</name>
    <dbReference type="NCBI Taxonomy" id="619304"/>
    <lineage>
        <taxon>Bacteria</taxon>
        <taxon>Pseudomonadati</taxon>
        <taxon>Pseudomonadota</taxon>
        <taxon>Gammaproteobacteria</taxon>
        <taxon>Oceanospirillales</taxon>
        <taxon>Oceanospirillaceae</taxon>
        <taxon>Neptunomonas</taxon>
    </lineage>
</organism>
<name>A0A1N7IXZ5_9GAMM</name>
<dbReference type="Proteomes" id="UP000185999">
    <property type="component" value="Unassembled WGS sequence"/>
</dbReference>
<dbReference type="InterPro" id="IPR022537">
    <property type="entry name" value="TRSP_dom"/>
</dbReference>
<dbReference type="RefSeq" id="WP_076495922.1">
    <property type="nucleotide sequence ID" value="NZ_FTOE01000001.1"/>
</dbReference>
<sequence length="377" mass="42833">MLNRCDVELQTGLLQISVHNARYPLEKLLTFGARQNPKRRYLFISKVLGKYVPCLPSDMRETYQTLAKVVKQTLPVQHITWVLGVAETATGLGAGVAQELKRNGLKRVIYSHTTRFDLDRDIDFSITEAHSHAPSHLIYCLDSTLVKQQIESVVIVDDEISTGKTLQQLSQKLQQNLPQLKTIVWVSLVNWLSVEQREAYRQAYPHITFTFISLLDGSYRFYADEEFLLQLPEKTASGISSANSRDDIGRTGYLASAEPEVSFYTPQGIRLDISQLNPSEKYTVIGTGEFTYQPFLFAENLQEQGVDVIFQSTGRSPVLEGAGIKSKQSFFDEAQRGVYYLYNLPKNRQAIILYETYEQYFSCPFRLKLNAITAILT</sequence>
<dbReference type="InterPro" id="IPR041688">
    <property type="entry name" value="PRTase_2"/>
</dbReference>
<reference evidence="4" key="1">
    <citation type="submission" date="2017-01" db="EMBL/GenBank/DDBJ databases">
        <authorList>
            <person name="Varghese N."/>
            <person name="Submissions S."/>
        </authorList>
    </citation>
    <scope>NUCLEOTIDE SEQUENCE [LARGE SCALE GENOMIC DNA]</scope>
    <source>
        <strain evidence="4">DSM 22306</strain>
    </source>
</reference>
<evidence type="ECO:0000313" key="3">
    <source>
        <dbReference type="EMBL" id="SIS41924.1"/>
    </source>
</evidence>